<comment type="caution">
    <text evidence="2">The sequence shown here is derived from an EMBL/GenBank/DDBJ whole genome shotgun (WGS) entry which is preliminary data.</text>
</comment>
<protein>
    <submittedName>
        <fullName evidence="2">Uncharacterized protein</fullName>
    </submittedName>
</protein>
<evidence type="ECO:0000256" key="1">
    <source>
        <dbReference type="SAM" id="Phobius"/>
    </source>
</evidence>
<dbReference type="EMBL" id="WUMV01000003">
    <property type="protein sequence ID" value="MXN65265.1"/>
    <property type="molecule type" value="Genomic_DNA"/>
</dbReference>
<keyword evidence="1" id="KW-0472">Membrane</keyword>
<sequence>MTSKSKLNSKLENIIFLKEEFEGGLDFNEKLYTDLEIKARHYLTLLIPTLTAIIIYIFNNYKNLSDVFILLNISISINILLSTIFFAASVNLKNYDSGRVHPPDWDINNWNDLIENNQNFSQDLLPELAKKRLLAWQKNSKENRNKSQKIITGQRIIFLAPLSCFLSGITFIFLSDISGKTVSIILGLGLAAAVAFLPIFSFYYHHNSRS</sequence>
<feature type="transmembrane region" description="Helical" evidence="1">
    <location>
        <begin position="42"/>
        <end position="61"/>
    </location>
</feature>
<keyword evidence="1" id="KW-0812">Transmembrane</keyword>
<name>A0A7X3S805_9HYPH</name>
<evidence type="ECO:0000313" key="3">
    <source>
        <dbReference type="Proteomes" id="UP000433101"/>
    </source>
</evidence>
<feature type="transmembrane region" description="Helical" evidence="1">
    <location>
        <begin position="181"/>
        <end position="204"/>
    </location>
</feature>
<feature type="transmembrane region" description="Helical" evidence="1">
    <location>
        <begin position="67"/>
        <end position="90"/>
    </location>
</feature>
<accession>A0A7X3S805</accession>
<keyword evidence="1" id="KW-1133">Transmembrane helix</keyword>
<reference evidence="2 3" key="1">
    <citation type="submission" date="2019-12" db="EMBL/GenBank/DDBJ databases">
        <authorList>
            <person name="Li M."/>
        </authorList>
    </citation>
    <scope>NUCLEOTIDE SEQUENCE [LARGE SCALE GENOMIC DNA]</scope>
    <source>
        <strain evidence="2 3">GBMRC 2046</strain>
    </source>
</reference>
<dbReference type="AlphaFoldDB" id="A0A7X3S805"/>
<proteinExistence type="predicted"/>
<feature type="transmembrane region" description="Helical" evidence="1">
    <location>
        <begin position="156"/>
        <end position="175"/>
    </location>
</feature>
<organism evidence="2 3">
    <name type="scientific">Stappia sediminis</name>
    <dbReference type="NCBI Taxonomy" id="2692190"/>
    <lineage>
        <taxon>Bacteria</taxon>
        <taxon>Pseudomonadati</taxon>
        <taxon>Pseudomonadota</taxon>
        <taxon>Alphaproteobacteria</taxon>
        <taxon>Hyphomicrobiales</taxon>
        <taxon>Stappiaceae</taxon>
        <taxon>Stappia</taxon>
    </lineage>
</organism>
<gene>
    <name evidence="2" type="ORF">GR183_10170</name>
</gene>
<evidence type="ECO:0000313" key="2">
    <source>
        <dbReference type="EMBL" id="MXN65265.1"/>
    </source>
</evidence>
<dbReference type="Proteomes" id="UP000433101">
    <property type="component" value="Unassembled WGS sequence"/>
</dbReference>
<keyword evidence="3" id="KW-1185">Reference proteome</keyword>
<dbReference type="RefSeq" id="WP_160775463.1">
    <property type="nucleotide sequence ID" value="NZ_WUMV01000003.1"/>
</dbReference>